<evidence type="ECO:0000313" key="1">
    <source>
        <dbReference type="EMBL" id="CAG2243844.1"/>
    </source>
</evidence>
<sequence length="323" mass="37304">MLTANELHICSSQDILAYSMAYSVTCPEKSHWQILSKYICTHARNYTCLLDILTLEYRQNCRGPKIIAPGSKYVWQPNFNRGECDAERYQPFIFNTDGYTKCSFLKSRCNNEGHATFINGSAKMDRSCYCDGKRGYLFVSSTHENYCIPSEEDCSCYKNVTEGITKIYNTDQHSVDNTIDHSSEQLQDANNNRAIEDDEQKDIESGTSCEMVKRQNVLTGLDKCILKRYISNLDNTEIIEFASILRHKGLISKSAYSYIELCYKNHNYHNMRSAAIRNSTEMPTDLRNVVFVMYNLDSKYKSWAGQLYKTFKNVLELRPLIVY</sequence>
<dbReference type="OrthoDB" id="6099161at2759"/>
<organism evidence="1 2">
    <name type="scientific">Mytilus edulis</name>
    <name type="common">Blue mussel</name>
    <dbReference type="NCBI Taxonomy" id="6550"/>
    <lineage>
        <taxon>Eukaryota</taxon>
        <taxon>Metazoa</taxon>
        <taxon>Spiralia</taxon>
        <taxon>Lophotrochozoa</taxon>
        <taxon>Mollusca</taxon>
        <taxon>Bivalvia</taxon>
        <taxon>Autobranchia</taxon>
        <taxon>Pteriomorphia</taxon>
        <taxon>Mytilida</taxon>
        <taxon>Mytiloidea</taxon>
        <taxon>Mytilidae</taxon>
        <taxon>Mytilinae</taxon>
        <taxon>Mytilus</taxon>
    </lineage>
</organism>
<proteinExistence type="predicted"/>
<keyword evidence="2" id="KW-1185">Reference proteome</keyword>
<accession>A0A8S3UDA0</accession>
<reference evidence="1" key="1">
    <citation type="submission" date="2021-03" db="EMBL/GenBank/DDBJ databases">
        <authorList>
            <person name="Bekaert M."/>
        </authorList>
    </citation>
    <scope>NUCLEOTIDE SEQUENCE</scope>
</reference>
<evidence type="ECO:0000313" key="2">
    <source>
        <dbReference type="Proteomes" id="UP000683360"/>
    </source>
</evidence>
<gene>
    <name evidence="1" type="ORF">MEDL_55942</name>
</gene>
<dbReference type="AlphaFoldDB" id="A0A8S3UDA0"/>
<protein>
    <submittedName>
        <fullName evidence="1">Uncharacterized protein</fullName>
    </submittedName>
</protein>
<dbReference type="EMBL" id="CAJPWZ010002718">
    <property type="protein sequence ID" value="CAG2243844.1"/>
    <property type="molecule type" value="Genomic_DNA"/>
</dbReference>
<name>A0A8S3UDA0_MYTED</name>
<dbReference type="Proteomes" id="UP000683360">
    <property type="component" value="Unassembled WGS sequence"/>
</dbReference>
<comment type="caution">
    <text evidence="1">The sequence shown here is derived from an EMBL/GenBank/DDBJ whole genome shotgun (WGS) entry which is preliminary data.</text>
</comment>